<comment type="similarity">
    <text evidence="2">Belongs to the small GTPase superfamily. Rab family.</text>
</comment>
<dbReference type="GO" id="GO:0005525">
    <property type="term" value="F:GTP binding"/>
    <property type="evidence" value="ECO:0007669"/>
    <property type="project" value="UniProtKB-KW"/>
</dbReference>
<dbReference type="GO" id="GO:0005794">
    <property type="term" value="C:Golgi apparatus"/>
    <property type="evidence" value="ECO:0007669"/>
    <property type="project" value="UniProtKB-SubCell"/>
</dbReference>
<organism evidence="16">
    <name type="scientific">Notodromas monacha</name>
    <dbReference type="NCBI Taxonomy" id="399045"/>
    <lineage>
        <taxon>Eukaryota</taxon>
        <taxon>Metazoa</taxon>
        <taxon>Ecdysozoa</taxon>
        <taxon>Arthropoda</taxon>
        <taxon>Crustacea</taxon>
        <taxon>Oligostraca</taxon>
        <taxon>Ostracoda</taxon>
        <taxon>Podocopa</taxon>
        <taxon>Podocopida</taxon>
        <taxon>Cypridocopina</taxon>
        <taxon>Cypridoidea</taxon>
        <taxon>Cyprididae</taxon>
        <taxon>Notodromas</taxon>
    </lineage>
</organism>
<evidence type="ECO:0000256" key="12">
    <source>
        <dbReference type="ARBA" id="ARBA00037864"/>
    </source>
</evidence>
<keyword evidence="4" id="KW-0597">Phosphoprotein</keyword>
<keyword evidence="7" id="KW-0342">GTP-binding</keyword>
<evidence type="ECO:0000313" key="17">
    <source>
        <dbReference type="Proteomes" id="UP000678499"/>
    </source>
</evidence>
<keyword evidence="5" id="KW-0547">Nucleotide-binding</keyword>
<dbReference type="Gene3D" id="3.40.50.300">
    <property type="entry name" value="P-loop containing nucleotide triphosphate hydrolases"/>
    <property type="match status" value="1"/>
</dbReference>
<keyword evidence="3" id="KW-0488">Methylation</keyword>
<evidence type="ECO:0000256" key="4">
    <source>
        <dbReference type="ARBA" id="ARBA00022553"/>
    </source>
</evidence>
<dbReference type="SMART" id="SM00176">
    <property type="entry name" value="RAN"/>
    <property type="match status" value="1"/>
</dbReference>
<dbReference type="NCBIfam" id="TIGR00231">
    <property type="entry name" value="small_GTP"/>
    <property type="match status" value="1"/>
</dbReference>
<dbReference type="Proteomes" id="UP000678499">
    <property type="component" value="Unassembled WGS sequence"/>
</dbReference>
<dbReference type="PROSITE" id="PS51420">
    <property type="entry name" value="RHO"/>
    <property type="match status" value="1"/>
</dbReference>
<dbReference type="SMART" id="SM00173">
    <property type="entry name" value="RAS"/>
    <property type="match status" value="1"/>
</dbReference>
<keyword evidence="17" id="KW-1185">Reference proteome</keyword>
<proteinExistence type="inferred from homology"/>
<dbReference type="SMART" id="SM00175">
    <property type="entry name" value="RAB"/>
    <property type="match status" value="1"/>
</dbReference>
<gene>
    <name evidence="16" type="ORF">NMOB1V02_LOCUS10880</name>
</gene>
<feature type="compositionally biased region" description="Basic and acidic residues" evidence="15">
    <location>
        <begin position="171"/>
        <end position="182"/>
    </location>
</feature>
<dbReference type="GO" id="GO:0030670">
    <property type="term" value="C:phagocytic vesicle membrane"/>
    <property type="evidence" value="ECO:0007669"/>
    <property type="project" value="UniProtKB-SubCell"/>
</dbReference>
<evidence type="ECO:0000256" key="8">
    <source>
        <dbReference type="ARBA" id="ARBA00023136"/>
    </source>
</evidence>
<dbReference type="PROSITE" id="PS51421">
    <property type="entry name" value="RAS"/>
    <property type="match status" value="1"/>
</dbReference>
<evidence type="ECO:0000256" key="13">
    <source>
        <dbReference type="ARBA" id="ARBA00046278"/>
    </source>
</evidence>
<sequence>MPLSQSEASSIDFVSVVGNSLSGKTSLNAKLLSRNAVSEEIHDVPPSPRPSVQRTKARSLSESSYADGQLRGILKRRQRRASECHSIGEKLSTSNEFTTDFSTDSEDSPREPCAKTVRFSDRIQQQTFRMDSCILGRRAKNRKKAEKRKRANARRFSEGESTDGDEGVDTSLHKSLDSLTIKEEEEEHTEVVTLAETTNEGERKSKKARRRKNKKIQREESFNSRTSDEEENYGTKPLQKRGKKTKFVQKADRTKAGSFHCDSDSGTSICDYLPDMASALSSAEEPFDFLFKIVVIGDVGVGKTCVVHRFTTGGYVERHGNTIGVDFSMKTIMIDGKRVKLQIWDTAGQERFRTITQSYYRSANGVMLMYDVTKRATFLNLQRWIDEVRKYTASQVSVILIGNKCDMEGLREVEANEALALQDQCPEILSVLEVSAKDNTRVDDCFVTLAKELKDQYDGCSVQAKEAAETVAIGSSSTVSKCCS</sequence>
<evidence type="ECO:0000256" key="14">
    <source>
        <dbReference type="ARBA" id="ARBA00067841"/>
    </source>
</evidence>
<dbReference type="PRINTS" id="PR00449">
    <property type="entry name" value="RASTRNSFRMNG"/>
</dbReference>
<dbReference type="EMBL" id="OA887155">
    <property type="protein sequence ID" value="CAD7283264.1"/>
    <property type="molecule type" value="Genomic_DNA"/>
</dbReference>
<dbReference type="PANTHER" id="PTHR47980">
    <property type="entry name" value="LD44762P"/>
    <property type="match status" value="1"/>
</dbReference>
<evidence type="ECO:0000256" key="6">
    <source>
        <dbReference type="ARBA" id="ARBA00023034"/>
    </source>
</evidence>
<evidence type="ECO:0000256" key="9">
    <source>
        <dbReference type="ARBA" id="ARBA00023288"/>
    </source>
</evidence>
<comment type="subcellular location">
    <subcellularLocation>
        <location evidence="1">Cytoplasmic vesicle</location>
        <location evidence="1">Phagosome membrane</location>
    </subcellularLocation>
    <subcellularLocation>
        <location evidence="13">Endomembrane system</location>
        <topology evidence="13">Lipid-anchor</topology>
        <orientation evidence="13">Cytoplasmic side</orientation>
    </subcellularLocation>
    <subcellularLocation>
        <location evidence="12">Golgi apparatus</location>
        <location evidence="12">trans-Golgi network membrane</location>
        <topology evidence="12">Lipid-anchor</topology>
    </subcellularLocation>
</comment>
<dbReference type="OrthoDB" id="9989112at2759"/>
<evidence type="ECO:0000256" key="2">
    <source>
        <dbReference type="ARBA" id="ARBA00006270"/>
    </source>
</evidence>
<dbReference type="EMBL" id="CAJPEX010005118">
    <property type="protein sequence ID" value="CAG0923416.1"/>
    <property type="molecule type" value="Genomic_DNA"/>
</dbReference>
<evidence type="ECO:0000256" key="5">
    <source>
        <dbReference type="ARBA" id="ARBA00022741"/>
    </source>
</evidence>
<keyword evidence="6" id="KW-0333">Golgi apparatus</keyword>
<dbReference type="GO" id="GO:0003924">
    <property type="term" value="F:GTPase activity"/>
    <property type="evidence" value="ECO:0007669"/>
    <property type="project" value="InterPro"/>
</dbReference>
<evidence type="ECO:0000256" key="3">
    <source>
        <dbReference type="ARBA" id="ARBA00022481"/>
    </source>
</evidence>
<feature type="compositionally biased region" description="Basic residues" evidence="15">
    <location>
        <begin position="204"/>
        <end position="215"/>
    </location>
</feature>
<dbReference type="InterPro" id="IPR027417">
    <property type="entry name" value="P-loop_NTPase"/>
</dbReference>
<reference evidence="16" key="1">
    <citation type="submission" date="2020-11" db="EMBL/GenBank/DDBJ databases">
        <authorList>
            <person name="Tran Van P."/>
        </authorList>
    </citation>
    <scope>NUCLEOTIDE SEQUENCE</scope>
</reference>
<feature type="compositionally biased region" description="Basic residues" evidence="15">
    <location>
        <begin position="238"/>
        <end position="247"/>
    </location>
</feature>
<dbReference type="AlphaFoldDB" id="A0A7R9BZG7"/>
<dbReference type="FunFam" id="3.40.50.300:FF:000803">
    <property type="entry name" value="Ras-related protein Rab-43"/>
    <property type="match status" value="1"/>
</dbReference>
<dbReference type="InterPro" id="IPR050305">
    <property type="entry name" value="Small_GTPase_Rab"/>
</dbReference>
<protein>
    <recommendedName>
        <fullName evidence="14">Ras-related protein Rab-43</fullName>
    </recommendedName>
</protein>
<keyword evidence="9" id="KW-0449">Lipoprotein</keyword>
<keyword evidence="8" id="KW-0472">Membrane</keyword>
<dbReference type="SUPFAM" id="SSF52540">
    <property type="entry name" value="P-loop containing nucleoside triphosphate hydrolases"/>
    <property type="match status" value="1"/>
</dbReference>
<feature type="compositionally biased region" description="Basic residues" evidence="15">
    <location>
        <begin position="139"/>
        <end position="153"/>
    </location>
</feature>
<evidence type="ECO:0000313" key="16">
    <source>
        <dbReference type="EMBL" id="CAD7283264.1"/>
    </source>
</evidence>
<keyword evidence="11" id="KW-0968">Cytoplasmic vesicle</keyword>
<evidence type="ECO:0000256" key="10">
    <source>
        <dbReference type="ARBA" id="ARBA00023289"/>
    </source>
</evidence>
<dbReference type="InterPro" id="IPR005225">
    <property type="entry name" value="Small_GTP-bd"/>
</dbReference>
<dbReference type="Pfam" id="PF00071">
    <property type="entry name" value="Ras"/>
    <property type="match status" value="1"/>
</dbReference>
<evidence type="ECO:0000256" key="11">
    <source>
        <dbReference type="ARBA" id="ARBA00023329"/>
    </source>
</evidence>
<evidence type="ECO:0000256" key="15">
    <source>
        <dbReference type="SAM" id="MobiDB-lite"/>
    </source>
</evidence>
<dbReference type="PROSITE" id="PS51419">
    <property type="entry name" value="RAB"/>
    <property type="match status" value="1"/>
</dbReference>
<keyword evidence="10" id="KW-0636">Prenylation</keyword>
<feature type="region of interest" description="Disordered" evidence="15">
    <location>
        <begin position="95"/>
        <end position="114"/>
    </location>
</feature>
<dbReference type="SMART" id="SM00174">
    <property type="entry name" value="RHO"/>
    <property type="match status" value="1"/>
</dbReference>
<feature type="region of interest" description="Disordered" evidence="15">
    <location>
        <begin position="139"/>
        <end position="249"/>
    </location>
</feature>
<feature type="compositionally biased region" description="Polar residues" evidence="15">
    <location>
        <begin position="50"/>
        <end position="66"/>
    </location>
</feature>
<evidence type="ECO:0000256" key="1">
    <source>
        <dbReference type="ARBA" id="ARBA00004580"/>
    </source>
</evidence>
<accession>A0A7R9BZG7</accession>
<dbReference type="SMART" id="SM00177">
    <property type="entry name" value="ARF"/>
    <property type="match status" value="1"/>
</dbReference>
<evidence type="ECO:0000256" key="7">
    <source>
        <dbReference type="ARBA" id="ARBA00023134"/>
    </source>
</evidence>
<name>A0A7R9BZG7_9CRUS</name>
<dbReference type="InterPro" id="IPR001806">
    <property type="entry name" value="Small_GTPase"/>
</dbReference>
<feature type="region of interest" description="Disordered" evidence="15">
    <location>
        <begin position="39"/>
        <end position="78"/>
    </location>
</feature>